<evidence type="ECO:0000313" key="3">
    <source>
        <dbReference type="Proteomes" id="UP000054538"/>
    </source>
</evidence>
<feature type="region of interest" description="Disordered" evidence="1">
    <location>
        <begin position="1"/>
        <end position="34"/>
    </location>
</feature>
<dbReference type="InParanoid" id="A0A0D0E9E9"/>
<keyword evidence="3" id="KW-1185">Reference proteome</keyword>
<protein>
    <submittedName>
        <fullName evidence="2">Uncharacterized protein</fullName>
    </submittedName>
</protein>
<reference evidence="2 3" key="1">
    <citation type="submission" date="2014-04" db="EMBL/GenBank/DDBJ databases">
        <authorList>
            <consortium name="DOE Joint Genome Institute"/>
            <person name="Kuo A."/>
            <person name="Kohler A."/>
            <person name="Jargeat P."/>
            <person name="Nagy L.G."/>
            <person name="Floudas D."/>
            <person name="Copeland A."/>
            <person name="Barry K.W."/>
            <person name="Cichocki N."/>
            <person name="Veneault-Fourrey C."/>
            <person name="LaButti K."/>
            <person name="Lindquist E.A."/>
            <person name="Lipzen A."/>
            <person name="Lundell T."/>
            <person name="Morin E."/>
            <person name="Murat C."/>
            <person name="Sun H."/>
            <person name="Tunlid A."/>
            <person name="Henrissat B."/>
            <person name="Grigoriev I.V."/>
            <person name="Hibbett D.S."/>
            <person name="Martin F."/>
            <person name="Nordberg H.P."/>
            <person name="Cantor M.N."/>
            <person name="Hua S.X."/>
        </authorList>
    </citation>
    <scope>NUCLEOTIDE SEQUENCE [LARGE SCALE GENOMIC DNA]</scope>
    <source>
        <strain evidence="2 3">Ve08.2h10</strain>
    </source>
</reference>
<evidence type="ECO:0000256" key="1">
    <source>
        <dbReference type="SAM" id="MobiDB-lite"/>
    </source>
</evidence>
<dbReference type="EMBL" id="KN824862">
    <property type="protein sequence ID" value="KIK99349.1"/>
    <property type="molecule type" value="Genomic_DNA"/>
</dbReference>
<reference evidence="3" key="2">
    <citation type="submission" date="2015-01" db="EMBL/GenBank/DDBJ databases">
        <title>Evolutionary Origins and Diversification of the Mycorrhizal Mutualists.</title>
        <authorList>
            <consortium name="DOE Joint Genome Institute"/>
            <consortium name="Mycorrhizal Genomics Consortium"/>
            <person name="Kohler A."/>
            <person name="Kuo A."/>
            <person name="Nagy L.G."/>
            <person name="Floudas D."/>
            <person name="Copeland A."/>
            <person name="Barry K.W."/>
            <person name="Cichocki N."/>
            <person name="Veneault-Fourrey C."/>
            <person name="LaButti K."/>
            <person name="Lindquist E.A."/>
            <person name="Lipzen A."/>
            <person name="Lundell T."/>
            <person name="Morin E."/>
            <person name="Murat C."/>
            <person name="Riley R."/>
            <person name="Ohm R."/>
            <person name="Sun H."/>
            <person name="Tunlid A."/>
            <person name="Henrissat B."/>
            <person name="Grigoriev I.V."/>
            <person name="Hibbett D.S."/>
            <person name="Martin F."/>
        </authorList>
    </citation>
    <scope>NUCLEOTIDE SEQUENCE [LARGE SCALE GENOMIC DNA]</scope>
    <source>
        <strain evidence="3">Ve08.2h10</strain>
    </source>
</reference>
<dbReference type="HOGENOM" id="CLU_2929054_0_0_1"/>
<evidence type="ECO:0000313" key="2">
    <source>
        <dbReference type="EMBL" id="KIK99349.1"/>
    </source>
</evidence>
<feature type="non-terminal residue" evidence="2">
    <location>
        <position position="61"/>
    </location>
</feature>
<gene>
    <name evidence="2" type="ORF">PAXRUDRAFT_822827</name>
</gene>
<dbReference type="Proteomes" id="UP000054538">
    <property type="component" value="Unassembled WGS sequence"/>
</dbReference>
<name>A0A0D0E9E9_9AGAM</name>
<accession>A0A0D0E9E9</accession>
<sequence length="61" mass="6860">MHGNKRRDNKPPGTDDDADDGDSKDTTNDEAHKVQMGLLKVKQYGCMLDWLMRGVWVGGRV</sequence>
<organism evidence="2 3">
    <name type="scientific">Paxillus rubicundulus Ve08.2h10</name>
    <dbReference type="NCBI Taxonomy" id="930991"/>
    <lineage>
        <taxon>Eukaryota</taxon>
        <taxon>Fungi</taxon>
        <taxon>Dikarya</taxon>
        <taxon>Basidiomycota</taxon>
        <taxon>Agaricomycotina</taxon>
        <taxon>Agaricomycetes</taxon>
        <taxon>Agaricomycetidae</taxon>
        <taxon>Boletales</taxon>
        <taxon>Paxilineae</taxon>
        <taxon>Paxillaceae</taxon>
        <taxon>Paxillus</taxon>
    </lineage>
</organism>
<proteinExistence type="predicted"/>
<dbReference type="AlphaFoldDB" id="A0A0D0E9E9"/>
<feature type="compositionally biased region" description="Basic and acidic residues" evidence="1">
    <location>
        <begin position="21"/>
        <end position="33"/>
    </location>
</feature>